<comment type="caution">
    <text evidence="3">The sequence shown here is derived from an EMBL/GenBank/DDBJ whole genome shotgun (WGS) entry which is preliminary data.</text>
</comment>
<evidence type="ECO:0000313" key="3">
    <source>
        <dbReference type="EMBL" id="KAK1650038.1"/>
    </source>
</evidence>
<feature type="region of interest" description="Disordered" evidence="1">
    <location>
        <begin position="123"/>
        <end position="143"/>
    </location>
</feature>
<keyword evidence="4" id="KW-1185">Reference proteome</keyword>
<evidence type="ECO:0000313" key="4">
    <source>
        <dbReference type="Proteomes" id="UP001231189"/>
    </source>
</evidence>
<dbReference type="PANTHER" id="PTHR33223">
    <property type="entry name" value="CCHC-TYPE DOMAIN-CONTAINING PROTEIN"/>
    <property type="match status" value="1"/>
</dbReference>
<feature type="compositionally biased region" description="Low complexity" evidence="1">
    <location>
        <begin position="126"/>
        <end position="136"/>
    </location>
</feature>
<gene>
    <name evidence="3" type="ORF">QYE76_067843</name>
</gene>
<evidence type="ECO:0000256" key="1">
    <source>
        <dbReference type="SAM" id="MobiDB-lite"/>
    </source>
</evidence>
<name>A0AAD8SF39_LOLMU</name>
<dbReference type="InterPro" id="IPR005162">
    <property type="entry name" value="Retrotrans_gag_dom"/>
</dbReference>
<dbReference type="Proteomes" id="UP001231189">
    <property type="component" value="Unassembled WGS sequence"/>
</dbReference>
<sequence>MENYSLLMGAAAVMKMAMEMAAVSMEKPSGTSRPVACRNETPVPGSWLAMAADRKVSRTVAFRIEVLGGTPLHQHRTCVPEHCGPSPEGPGPTSSPRSLPALRVARRYSPVGFDGQHILARPVGHSSTSTASASASEMEEDPVTYEDLTEEYKKKYDEIKALFEADLIGSFQRTRSHGIRWKGFSAEGALDGVDLSTPSEERTRSLRNHEASVLSVRTYSRDSPRRDTVPDQTTLPFALVAPELPSSPAYVVYKIGGDPSDYRFLYEPPKEIPHGYMCTYVPDCNNWARTNQVAAAGVSGTTGGVSGSDSEKQAWLDKYATTTNQQSSTPAASTVDQISAILRDQFGMVPKRRAIGYSKPYPNEYDLIPLPPKYRLPEFSKFSGSEGSSSIEHVSRYLAQLGMISASDPLRVRFFAQSLTGSAFGWYTSLPPDSIRTWKQMEEQFHMQYHSEASEDGIADLAQVRQKSGETVSEYIQRFRTVRNRCYSARLNEKEAVDLAVVGLASPIKDMASQAEYTSLAHMVQKLSLYEQRHPELYQDKFKRSVILVETEEDEDSAGDQEVAVAEWTRGQTPCPANGLNHKVLQKGLTST</sequence>
<proteinExistence type="predicted"/>
<dbReference type="PANTHER" id="PTHR33223:SF8">
    <property type="entry name" value="OS04G0172440 PROTEIN"/>
    <property type="match status" value="1"/>
</dbReference>
<organism evidence="3 4">
    <name type="scientific">Lolium multiflorum</name>
    <name type="common">Italian ryegrass</name>
    <name type="synonym">Lolium perenne subsp. multiflorum</name>
    <dbReference type="NCBI Taxonomy" id="4521"/>
    <lineage>
        <taxon>Eukaryota</taxon>
        <taxon>Viridiplantae</taxon>
        <taxon>Streptophyta</taxon>
        <taxon>Embryophyta</taxon>
        <taxon>Tracheophyta</taxon>
        <taxon>Spermatophyta</taxon>
        <taxon>Magnoliopsida</taxon>
        <taxon>Liliopsida</taxon>
        <taxon>Poales</taxon>
        <taxon>Poaceae</taxon>
        <taxon>BOP clade</taxon>
        <taxon>Pooideae</taxon>
        <taxon>Poodae</taxon>
        <taxon>Poeae</taxon>
        <taxon>Poeae Chloroplast Group 2 (Poeae type)</taxon>
        <taxon>Loliodinae</taxon>
        <taxon>Loliinae</taxon>
        <taxon>Lolium</taxon>
    </lineage>
</organism>
<dbReference type="EMBL" id="JAUUTY010000004">
    <property type="protein sequence ID" value="KAK1650038.1"/>
    <property type="molecule type" value="Genomic_DNA"/>
</dbReference>
<protein>
    <recommendedName>
        <fullName evidence="2">Retrotransposon gag domain-containing protein</fullName>
    </recommendedName>
</protein>
<dbReference type="Pfam" id="PF03732">
    <property type="entry name" value="Retrotrans_gag"/>
    <property type="match status" value="1"/>
</dbReference>
<reference evidence="3" key="1">
    <citation type="submission" date="2023-07" db="EMBL/GenBank/DDBJ databases">
        <title>A chromosome-level genome assembly of Lolium multiflorum.</title>
        <authorList>
            <person name="Chen Y."/>
            <person name="Copetti D."/>
            <person name="Kolliker R."/>
            <person name="Studer B."/>
        </authorList>
    </citation>
    <scope>NUCLEOTIDE SEQUENCE</scope>
    <source>
        <strain evidence="3">02402/16</strain>
        <tissue evidence="3">Leaf</tissue>
    </source>
</reference>
<evidence type="ECO:0000259" key="2">
    <source>
        <dbReference type="Pfam" id="PF03732"/>
    </source>
</evidence>
<feature type="domain" description="Retrotransposon gag" evidence="2">
    <location>
        <begin position="414"/>
        <end position="504"/>
    </location>
</feature>
<dbReference type="AlphaFoldDB" id="A0AAD8SF39"/>
<accession>A0AAD8SF39</accession>